<evidence type="ECO:0008006" key="4">
    <source>
        <dbReference type="Google" id="ProtNLM"/>
    </source>
</evidence>
<reference evidence="2 3" key="1">
    <citation type="submission" date="2018-03" db="EMBL/GenBank/DDBJ databases">
        <title>Diversity of phytobeneficial traits revealed by whole-genome analysis of worldwide-isolated phenazine-producing Pseudomonas spp.</title>
        <authorList>
            <person name="Biessy A."/>
            <person name="Novinscak A."/>
            <person name="Blom J."/>
            <person name="Leger G."/>
            <person name="Thomashow L.S."/>
            <person name="Cazorla F.M."/>
            <person name="Josic D."/>
            <person name="Filion M."/>
        </authorList>
    </citation>
    <scope>NUCLEOTIDE SEQUENCE [LARGE SCALE GENOMIC DNA]</scope>
    <source>
        <strain evidence="2 3">ChPhzS24</strain>
    </source>
</reference>
<dbReference type="RefSeq" id="WP_009050369.1">
    <property type="nucleotide sequence ID" value="NZ_CP027719.1"/>
</dbReference>
<dbReference type="SUPFAM" id="SSF143120">
    <property type="entry name" value="YefM-like"/>
    <property type="match status" value="1"/>
</dbReference>
<comment type="similarity">
    <text evidence="1">Belongs to the phD/YefM antitoxin family.</text>
</comment>
<proteinExistence type="inferred from homology"/>
<dbReference type="EMBL" id="CP027750">
    <property type="protein sequence ID" value="AZE31448.1"/>
    <property type="molecule type" value="Genomic_DNA"/>
</dbReference>
<dbReference type="AlphaFoldDB" id="A0AAD0ZKU3"/>
<protein>
    <recommendedName>
        <fullName evidence="4">Type II toxin-antitoxin system Phd/YefM family antitoxin</fullName>
    </recommendedName>
</protein>
<name>A0AAD0ZKU3_9PSED</name>
<dbReference type="Proteomes" id="UP000280455">
    <property type="component" value="Chromosome"/>
</dbReference>
<gene>
    <name evidence="2" type="ORF">C4K07_4685</name>
</gene>
<evidence type="ECO:0000313" key="3">
    <source>
        <dbReference type="Proteomes" id="UP000280455"/>
    </source>
</evidence>
<evidence type="ECO:0000313" key="2">
    <source>
        <dbReference type="EMBL" id="AZE31448.1"/>
    </source>
</evidence>
<dbReference type="InterPro" id="IPR036165">
    <property type="entry name" value="YefM-like_sf"/>
</dbReference>
<accession>A0AAD0ZKU3</accession>
<sequence length="93" mass="10562">MRIKTISFVKKNAADLDLSEPMLVTQNGVPAYVIESYEERKRRDEAIALIKLLSFAGRDKEQGKLISGDTLLERLAQRRQAQQEDEDAENLQG</sequence>
<organism evidence="2 3">
    <name type="scientific">Pseudomonas chlororaphis subsp. aureofaciens</name>
    <dbReference type="NCBI Taxonomy" id="587851"/>
    <lineage>
        <taxon>Bacteria</taxon>
        <taxon>Pseudomonadati</taxon>
        <taxon>Pseudomonadota</taxon>
        <taxon>Gammaproteobacteria</taxon>
        <taxon>Pseudomonadales</taxon>
        <taxon>Pseudomonadaceae</taxon>
        <taxon>Pseudomonas</taxon>
    </lineage>
</organism>
<evidence type="ECO:0000256" key="1">
    <source>
        <dbReference type="ARBA" id="ARBA00009981"/>
    </source>
</evidence>